<dbReference type="CDD" id="cd05333">
    <property type="entry name" value="BKR_SDR_c"/>
    <property type="match status" value="1"/>
</dbReference>
<comment type="pathway">
    <text evidence="1 7">Lipid metabolism; fatty acid biosynthesis.</text>
</comment>
<dbReference type="InterPro" id="IPR050259">
    <property type="entry name" value="SDR"/>
</dbReference>
<dbReference type="NCBIfam" id="NF004200">
    <property type="entry name" value="PRK05653.1-5"/>
    <property type="match status" value="1"/>
</dbReference>
<keyword evidence="7" id="KW-0521">NADP</keyword>
<dbReference type="NCBIfam" id="TIGR01830">
    <property type="entry name" value="3oxo_ACP_reduc"/>
    <property type="match status" value="1"/>
</dbReference>
<dbReference type="SMART" id="SM00822">
    <property type="entry name" value="PKS_KR"/>
    <property type="match status" value="1"/>
</dbReference>
<name>A0ABT2S5S6_9FIRM</name>
<comment type="subunit">
    <text evidence="7">Homotetramer.</text>
</comment>
<dbReference type="InterPro" id="IPR036291">
    <property type="entry name" value="NAD(P)-bd_dom_sf"/>
</dbReference>
<evidence type="ECO:0000256" key="5">
    <source>
        <dbReference type="ARBA" id="ARBA00023221"/>
    </source>
</evidence>
<protein>
    <recommendedName>
        <fullName evidence="3 7">3-oxoacyl-[acyl-carrier-protein] reductase</fullName>
        <ecNumber evidence="3 7">1.1.1.100</ecNumber>
    </recommendedName>
</protein>
<dbReference type="SUPFAM" id="SSF51735">
    <property type="entry name" value="NAD(P)-binding Rossmann-fold domains"/>
    <property type="match status" value="1"/>
</dbReference>
<sequence>MAEKTAIVTGASRGIGRAIALELAGKGYKVILNYCGSKVRAEQAAEEICAAGGQAKAVQCDVSDYIACETFISNIIKEEGRIDVLVNNAGITRDGLLMKMSEEDFDAVINTNLKGCFHCMRFVSRQMLKQRSGRIINLSSVSGVAGNAGQANYAASKAGVIGLTKTAAKELASRGITVNAIAPGFINTEMTEVLSDAVKEGARGQIPLGHFGRPEDVAKAAAFLASEDAAYITGQVIHVDGGMVM</sequence>
<dbReference type="PANTHER" id="PTHR42879:SF2">
    <property type="entry name" value="3-OXOACYL-[ACYL-CARRIER-PROTEIN] REDUCTASE FABG"/>
    <property type="match status" value="1"/>
</dbReference>
<keyword evidence="10" id="KW-1185">Reference proteome</keyword>
<dbReference type="NCBIfam" id="NF009464">
    <property type="entry name" value="PRK12824.1"/>
    <property type="match status" value="1"/>
</dbReference>
<keyword evidence="5" id="KW-0753">Steroid metabolism</keyword>
<proteinExistence type="inferred from homology"/>
<reference evidence="9 10" key="1">
    <citation type="journal article" date="2021" name="ISME Commun">
        <title>Automated analysis of genomic sequences facilitates high-throughput and comprehensive description of bacteria.</title>
        <authorList>
            <person name="Hitch T.C.A."/>
        </authorList>
    </citation>
    <scope>NUCLEOTIDE SEQUENCE [LARGE SCALE GENOMIC DNA]</scope>
    <source>
        <strain evidence="9 10">Sanger_02</strain>
    </source>
</reference>
<dbReference type="EC" id="1.1.1.100" evidence="3 7"/>
<dbReference type="PANTHER" id="PTHR42879">
    <property type="entry name" value="3-OXOACYL-(ACYL-CARRIER-PROTEIN) REDUCTASE"/>
    <property type="match status" value="1"/>
</dbReference>
<dbReference type="PRINTS" id="PR00081">
    <property type="entry name" value="GDHRDH"/>
</dbReference>
<keyword evidence="7" id="KW-0443">Lipid metabolism</keyword>
<evidence type="ECO:0000259" key="8">
    <source>
        <dbReference type="SMART" id="SM00822"/>
    </source>
</evidence>
<dbReference type="PROSITE" id="PS00061">
    <property type="entry name" value="ADH_SHORT"/>
    <property type="match status" value="1"/>
</dbReference>
<comment type="similarity">
    <text evidence="2 7">Belongs to the short-chain dehydrogenases/reductases (SDR) family.</text>
</comment>
<dbReference type="Pfam" id="PF13561">
    <property type="entry name" value="adh_short_C2"/>
    <property type="match status" value="1"/>
</dbReference>
<dbReference type="NCBIfam" id="NF005559">
    <property type="entry name" value="PRK07231.1"/>
    <property type="match status" value="1"/>
</dbReference>
<dbReference type="NCBIfam" id="NF009466">
    <property type="entry name" value="PRK12826.1-2"/>
    <property type="match status" value="1"/>
</dbReference>
<evidence type="ECO:0000256" key="4">
    <source>
        <dbReference type="ARBA" id="ARBA00023002"/>
    </source>
</evidence>
<organism evidence="9 10">
    <name type="scientific">Dorea ammoniilytica</name>
    <dbReference type="NCBI Taxonomy" id="2981788"/>
    <lineage>
        <taxon>Bacteria</taxon>
        <taxon>Bacillati</taxon>
        <taxon>Bacillota</taxon>
        <taxon>Clostridia</taxon>
        <taxon>Lachnospirales</taxon>
        <taxon>Lachnospiraceae</taxon>
        <taxon>Dorea</taxon>
    </lineage>
</organism>
<dbReference type="Proteomes" id="UP001207605">
    <property type="component" value="Unassembled WGS sequence"/>
</dbReference>
<comment type="catalytic activity">
    <reaction evidence="6 7">
        <text>a (3R)-hydroxyacyl-[ACP] + NADP(+) = a 3-oxoacyl-[ACP] + NADPH + H(+)</text>
        <dbReference type="Rhea" id="RHEA:17397"/>
        <dbReference type="Rhea" id="RHEA-COMP:9916"/>
        <dbReference type="Rhea" id="RHEA-COMP:9945"/>
        <dbReference type="ChEBI" id="CHEBI:15378"/>
        <dbReference type="ChEBI" id="CHEBI:57783"/>
        <dbReference type="ChEBI" id="CHEBI:58349"/>
        <dbReference type="ChEBI" id="CHEBI:78776"/>
        <dbReference type="ChEBI" id="CHEBI:78827"/>
        <dbReference type="EC" id="1.1.1.100"/>
    </reaction>
</comment>
<dbReference type="InterPro" id="IPR057326">
    <property type="entry name" value="KR_dom"/>
</dbReference>
<keyword evidence="4 7" id="KW-0560">Oxidoreductase</keyword>
<comment type="function">
    <text evidence="7">Catalyzes the NADPH-dependent reduction of beta-ketoacyl-ACP substrates to beta-hydroxyacyl-ACP products, the first reductive step in the elongation cycle of fatty acid biosynthesis.</text>
</comment>
<dbReference type="InterPro" id="IPR020904">
    <property type="entry name" value="Sc_DH/Rdtase_CS"/>
</dbReference>
<keyword evidence="7" id="KW-0444">Lipid biosynthesis</keyword>
<dbReference type="RefSeq" id="WP_262581438.1">
    <property type="nucleotide sequence ID" value="NZ_JAOQJV010000006.1"/>
</dbReference>
<evidence type="ECO:0000313" key="9">
    <source>
        <dbReference type="EMBL" id="MCU6699946.1"/>
    </source>
</evidence>
<gene>
    <name evidence="9" type="primary">fabG</name>
    <name evidence="9" type="ORF">OCV65_06845</name>
</gene>
<dbReference type="EMBL" id="JAOQJV010000006">
    <property type="protein sequence ID" value="MCU6699946.1"/>
    <property type="molecule type" value="Genomic_DNA"/>
</dbReference>
<comment type="caution">
    <text evidence="9">The sequence shown here is derived from an EMBL/GenBank/DDBJ whole genome shotgun (WGS) entry which is preliminary data.</text>
</comment>
<evidence type="ECO:0000256" key="2">
    <source>
        <dbReference type="ARBA" id="ARBA00006484"/>
    </source>
</evidence>
<dbReference type="GO" id="GO:0004316">
    <property type="term" value="F:3-oxoacyl-[acyl-carrier-protein] reductase (NADPH) activity"/>
    <property type="evidence" value="ECO:0007669"/>
    <property type="project" value="UniProtKB-EC"/>
</dbReference>
<dbReference type="InterPro" id="IPR002347">
    <property type="entry name" value="SDR_fam"/>
</dbReference>
<keyword evidence="7" id="KW-0276">Fatty acid metabolism</keyword>
<evidence type="ECO:0000256" key="3">
    <source>
        <dbReference type="ARBA" id="ARBA00012948"/>
    </source>
</evidence>
<dbReference type="PRINTS" id="PR00080">
    <property type="entry name" value="SDRFAMILY"/>
</dbReference>
<evidence type="ECO:0000256" key="7">
    <source>
        <dbReference type="RuleBase" id="RU366074"/>
    </source>
</evidence>
<dbReference type="Gene3D" id="3.40.50.720">
    <property type="entry name" value="NAD(P)-binding Rossmann-like Domain"/>
    <property type="match status" value="1"/>
</dbReference>
<evidence type="ECO:0000256" key="6">
    <source>
        <dbReference type="ARBA" id="ARBA00048508"/>
    </source>
</evidence>
<accession>A0ABT2S5S6</accession>
<evidence type="ECO:0000313" key="10">
    <source>
        <dbReference type="Proteomes" id="UP001207605"/>
    </source>
</evidence>
<feature type="domain" description="Ketoreductase" evidence="8">
    <location>
        <begin position="4"/>
        <end position="184"/>
    </location>
</feature>
<dbReference type="InterPro" id="IPR011284">
    <property type="entry name" value="3oxo_ACP_reduc"/>
</dbReference>
<keyword evidence="7" id="KW-0275">Fatty acid biosynthesis</keyword>
<evidence type="ECO:0000256" key="1">
    <source>
        <dbReference type="ARBA" id="ARBA00005194"/>
    </source>
</evidence>